<dbReference type="AlphaFoldDB" id="A0A8H3EZ17"/>
<dbReference type="UniPathway" id="UPA00705"/>
<dbReference type="SUPFAM" id="SSF48479">
    <property type="entry name" value="Cytochrome c oxidase subunit E"/>
    <property type="match status" value="1"/>
</dbReference>
<dbReference type="GO" id="GO:0046872">
    <property type="term" value="F:metal ion binding"/>
    <property type="evidence" value="ECO:0007669"/>
    <property type="project" value="UniProtKB-UniRule"/>
</dbReference>
<reference evidence="14" key="1">
    <citation type="submission" date="2021-03" db="EMBL/GenBank/DDBJ databases">
        <authorList>
            <person name="Tagirdzhanova G."/>
        </authorList>
    </citation>
    <scope>NUCLEOTIDE SEQUENCE</scope>
</reference>
<dbReference type="EMBL" id="CAJPDT010000014">
    <property type="protein sequence ID" value="CAF9915241.1"/>
    <property type="molecule type" value="Genomic_DNA"/>
</dbReference>
<evidence type="ECO:0000256" key="4">
    <source>
        <dbReference type="ARBA" id="ARBA00022617"/>
    </source>
</evidence>
<dbReference type="CDD" id="cd00923">
    <property type="entry name" value="Cyt_c_Oxidase_Va"/>
    <property type="match status" value="1"/>
</dbReference>
<dbReference type="PANTHER" id="PTHR14200:SF11">
    <property type="entry name" value="CYTOCHROME C OXIDASE SUBUNIT 5A, MITOCHONDRIAL"/>
    <property type="match status" value="1"/>
</dbReference>
<sequence>MSSTTLFRLAARTQPSCLLRSSQPAKKISPGGVYAGSSATVACSYFSTTVKRAADKDGQEATGGSGHHEESFEEFTARYVNWAAPLSSTCNGAQSIRISRPEAAPMNMRKNLMVFKMFLNYRYEDYMSPRAARPENSDLFVAQQRNLNNAFAYDLVPSPSVITAALRAARRVNDFPTAVRVFEGIKAKVENKGQYDEYLRDLEPLREELGIDLKEDLYPEQLYTGGANRA</sequence>
<dbReference type="GO" id="GO:0045277">
    <property type="term" value="C:respiratory chain complex IV"/>
    <property type="evidence" value="ECO:0007669"/>
    <property type="project" value="UniProtKB-UniRule"/>
</dbReference>
<keyword evidence="4 13" id="KW-0349">Heme</keyword>
<evidence type="ECO:0000256" key="10">
    <source>
        <dbReference type="ARBA" id="ARBA00023136"/>
    </source>
</evidence>
<keyword evidence="5 13" id="KW-0479">Metal-binding</keyword>
<keyword evidence="15" id="KW-1185">Reference proteome</keyword>
<dbReference type="Pfam" id="PF02284">
    <property type="entry name" value="COX5A"/>
    <property type="match status" value="1"/>
</dbReference>
<keyword evidence="6 13" id="KW-0999">Mitochondrion inner membrane</keyword>
<proteinExistence type="inferred from homology"/>
<evidence type="ECO:0000256" key="11">
    <source>
        <dbReference type="ARBA" id="ARBA00070174"/>
    </source>
</evidence>
<accession>A0A8H3EZ17</accession>
<dbReference type="InterPro" id="IPR003204">
    <property type="entry name" value="Cyt_c_oxidase_su5A/6"/>
</dbReference>
<evidence type="ECO:0000313" key="14">
    <source>
        <dbReference type="EMBL" id="CAF9915241.1"/>
    </source>
</evidence>
<dbReference type="FunFam" id="1.25.40.40:FF:000001">
    <property type="entry name" value="Cytochrome c oxidase subunit VI"/>
    <property type="match status" value="1"/>
</dbReference>
<evidence type="ECO:0000256" key="8">
    <source>
        <dbReference type="ARBA" id="ARBA00023004"/>
    </source>
</evidence>
<comment type="pathway">
    <text evidence="2 13">Energy metabolism; oxidative phosphorylation.</text>
</comment>
<evidence type="ECO:0000256" key="9">
    <source>
        <dbReference type="ARBA" id="ARBA00023128"/>
    </source>
</evidence>
<dbReference type="Proteomes" id="UP000664534">
    <property type="component" value="Unassembled WGS sequence"/>
</dbReference>
<protein>
    <recommendedName>
        <fullName evidence="11 13">Cytochrome c oxidase subunit 6, mitochondrial</fullName>
    </recommendedName>
    <alternativeName>
        <fullName evidence="12 13">Cytochrome c oxidase polypeptide VI</fullName>
    </alternativeName>
</protein>
<dbReference type="Gene3D" id="1.25.40.40">
    <property type="entry name" value="Cytochrome c oxidase, subunit Va/VI"/>
    <property type="match status" value="1"/>
</dbReference>
<comment type="caution">
    <text evidence="14">The sequence shown here is derived from an EMBL/GenBank/DDBJ whole genome shotgun (WGS) entry which is preliminary data.</text>
</comment>
<evidence type="ECO:0000256" key="1">
    <source>
        <dbReference type="ARBA" id="ARBA00004443"/>
    </source>
</evidence>
<keyword evidence="10 13" id="KW-0472">Membrane</keyword>
<evidence type="ECO:0000256" key="5">
    <source>
        <dbReference type="ARBA" id="ARBA00022723"/>
    </source>
</evidence>
<dbReference type="PANTHER" id="PTHR14200">
    <property type="entry name" value="CYTOCHROME C OXIDASE POLYPEPTIDE"/>
    <property type="match status" value="1"/>
</dbReference>
<dbReference type="InterPro" id="IPR036545">
    <property type="entry name" value="Cyt_c_oxidase_su5A/6_sf"/>
</dbReference>
<gene>
    <name evidence="14" type="primary">COX6</name>
    <name evidence="14" type="ORF">IMSHALPRED_002382</name>
</gene>
<name>A0A8H3EZ17_9LECA</name>
<dbReference type="GO" id="GO:0005743">
    <property type="term" value="C:mitochondrial inner membrane"/>
    <property type="evidence" value="ECO:0007669"/>
    <property type="project" value="UniProtKB-SubCell"/>
</dbReference>
<organism evidence="14 15">
    <name type="scientific">Imshaugia aleurites</name>
    <dbReference type="NCBI Taxonomy" id="172621"/>
    <lineage>
        <taxon>Eukaryota</taxon>
        <taxon>Fungi</taxon>
        <taxon>Dikarya</taxon>
        <taxon>Ascomycota</taxon>
        <taxon>Pezizomycotina</taxon>
        <taxon>Lecanoromycetes</taxon>
        <taxon>OSLEUM clade</taxon>
        <taxon>Lecanoromycetidae</taxon>
        <taxon>Lecanorales</taxon>
        <taxon>Lecanorineae</taxon>
        <taxon>Parmeliaceae</taxon>
        <taxon>Imshaugia</taxon>
    </lineage>
</organism>
<comment type="subunit">
    <text evidence="13">Component of the cytochrome c oxidase (complex IV, CIV), a multisubunit enzyme composed of a catalytic core of 3 subunits and several supernumerary subunits.</text>
</comment>
<dbReference type="OrthoDB" id="5778907at2759"/>
<evidence type="ECO:0000313" key="15">
    <source>
        <dbReference type="Proteomes" id="UP000664534"/>
    </source>
</evidence>
<dbReference type="GO" id="GO:0006123">
    <property type="term" value="P:mitochondrial electron transport, cytochrome c to oxygen"/>
    <property type="evidence" value="ECO:0007669"/>
    <property type="project" value="UniProtKB-UniRule"/>
</dbReference>
<keyword evidence="9 13" id="KW-0496">Mitochondrion</keyword>
<evidence type="ECO:0000256" key="6">
    <source>
        <dbReference type="ARBA" id="ARBA00022792"/>
    </source>
</evidence>
<evidence type="ECO:0000256" key="7">
    <source>
        <dbReference type="ARBA" id="ARBA00022946"/>
    </source>
</evidence>
<comment type="function">
    <text evidence="13">Component of the cytochrome c oxidase, the last enzyme in the mitochondrial electron transport chain which drives oxidative phosphorylation. The respiratory chain contains 3 multisubunit complexes succinate dehydrogenase (complex II, CII), ubiquinol-cytochrome c oxidoreductase (cytochrome b-c1 complex, complex III, CIII) and cytochrome c oxidase (complex IV, CIV), that cooperate to transfer electrons derived from NADH and succinate to molecular oxygen, creating an electrochemical gradient over the inner membrane that drives transmembrane transport and the ATP synthase. Cytochrome c oxidase is the component of the respiratory chain that catalyzes the reduction of oxygen to water. Electrons originating from reduced cytochrome c in the intermembrane space (IMS) are transferred via the dinuclear copper A center (CU(A)) of subunit 2 and heme A of subunit 1 to the active site in subunit 1, a binuclear center (BNC) formed by heme A3 and copper B (CU(B)). The BNC reduces molecular oxygen to 2 water molecules using 4 electrons from cytochrome c in the IMS and 4 protons from the mitochondrial matrix.</text>
</comment>
<evidence type="ECO:0000256" key="12">
    <source>
        <dbReference type="ARBA" id="ARBA00082700"/>
    </source>
</evidence>
<keyword evidence="8 13" id="KW-0408">Iron</keyword>
<comment type="similarity">
    <text evidence="3 13">Belongs to the cytochrome c oxidase subunit 5A family.</text>
</comment>
<evidence type="ECO:0000256" key="3">
    <source>
        <dbReference type="ARBA" id="ARBA00007972"/>
    </source>
</evidence>
<evidence type="ECO:0000256" key="2">
    <source>
        <dbReference type="ARBA" id="ARBA00004673"/>
    </source>
</evidence>
<keyword evidence="7 13" id="KW-0809">Transit peptide</keyword>
<comment type="subcellular location">
    <subcellularLocation>
        <location evidence="1 13">Mitochondrion inner membrane</location>
        <topology evidence="1 13">Peripheral membrane protein</topology>
        <orientation evidence="1 13">Matrix side</orientation>
    </subcellularLocation>
</comment>
<evidence type="ECO:0000256" key="13">
    <source>
        <dbReference type="RuleBase" id="RU368103"/>
    </source>
</evidence>